<keyword evidence="4" id="KW-1185">Reference proteome</keyword>
<name>A0A918D8F0_9ACTN</name>
<dbReference type="AlphaFoldDB" id="A0A918D8F0"/>
<feature type="region of interest" description="Disordered" evidence="1">
    <location>
        <begin position="410"/>
        <end position="442"/>
    </location>
</feature>
<feature type="region of interest" description="Disordered" evidence="1">
    <location>
        <begin position="1"/>
        <end position="47"/>
    </location>
</feature>
<dbReference type="EMBL" id="BMMM01000017">
    <property type="protein sequence ID" value="GGN84262.1"/>
    <property type="molecule type" value="Genomic_DNA"/>
</dbReference>
<evidence type="ECO:0000256" key="2">
    <source>
        <dbReference type="SAM" id="Phobius"/>
    </source>
</evidence>
<sequence>MSTERPDNDASEPVEGAAVGPAEGLREGPGEGPSEGAEPAAPRRRHSPVVVASVAAAVLLVGGGGAYFAATASGGNGRGGSGAPGGDGTPPTLALDGYSEATTSGTGDTNGIAPGEPNPYGTTYHADGKLPGGPDSAPVYWAKGEVTKAEVARLAKALGLAGTPRLVGDGWTVGATKDGSEPNLRVNLNAPGTWTFSSYLPGTDNCPKGKRCVPVGSSGLAGLRPGAVSEEEAKKAAAPVLKAVGQDDAKLDASQLMNDDRVRVVNADPVVGGLPTYGWTTGLQVDSEGKVFGGSGQMKAPVKGDTYPVISARKTLDLMNGSASAAGGGRKGIGGCASPVPLKDRDEMPCEHATVTPTPQAVTVEKATFGLATHYANGRQTLVPSWLFQVRTQGADDSFTVTHPAVEPRYLTAPTAPGQPSVQPSPTPTAPGDEPTAAPTTRDVRVQGYTVDGQDLTVSFTGGVCADYSASASESSDKVTVTVTEKPWPDKICILIAKIYEKTVHLDKPLGDRKVVGSDGKEIPEGKMTVPEARSAQPQ</sequence>
<gene>
    <name evidence="3" type="ORF">GCM10011579_073910</name>
</gene>
<accession>A0A918D8F0</accession>
<feature type="region of interest" description="Disordered" evidence="1">
    <location>
        <begin position="510"/>
        <end position="539"/>
    </location>
</feature>
<comment type="caution">
    <text evidence="3">The sequence shown here is derived from an EMBL/GenBank/DDBJ whole genome shotgun (WGS) entry which is preliminary data.</text>
</comment>
<reference evidence="3 4" key="1">
    <citation type="journal article" date="2014" name="Int. J. Syst. Evol. Microbiol.">
        <title>Complete genome sequence of Corynebacterium casei LMG S-19264T (=DSM 44701T), isolated from a smear-ripened cheese.</title>
        <authorList>
            <consortium name="US DOE Joint Genome Institute (JGI-PGF)"/>
            <person name="Walter F."/>
            <person name="Albersmeier A."/>
            <person name="Kalinowski J."/>
            <person name="Ruckert C."/>
        </authorList>
    </citation>
    <scope>NUCLEOTIDE SEQUENCE [LARGE SCALE GENOMIC DNA]</scope>
    <source>
        <strain evidence="3 4">CGMCC 4.7111</strain>
    </source>
</reference>
<evidence type="ECO:0000256" key="1">
    <source>
        <dbReference type="SAM" id="MobiDB-lite"/>
    </source>
</evidence>
<feature type="transmembrane region" description="Helical" evidence="2">
    <location>
        <begin position="49"/>
        <end position="70"/>
    </location>
</feature>
<organism evidence="3 4">
    <name type="scientific">Streptomyces albiflavescens</name>
    <dbReference type="NCBI Taxonomy" id="1623582"/>
    <lineage>
        <taxon>Bacteria</taxon>
        <taxon>Bacillati</taxon>
        <taxon>Actinomycetota</taxon>
        <taxon>Actinomycetes</taxon>
        <taxon>Kitasatosporales</taxon>
        <taxon>Streptomycetaceae</taxon>
        <taxon>Streptomyces</taxon>
    </lineage>
</organism>
<keyword evidence="2" id="KW-1133">Transmembrane helix</keyword>
<proteinExistence type="predicted"/>
<dbReference type="Proteomes" id="UP000600365">
    <property type="component" value="Unassembled WGS sequence"/>
</dbReference>
<evidence type="ECO:0000313" key="3">
    <source>
        <dbReference type="EMBL" id="GGN84262.1"/>
    </source>
</evidence>
<keyword evidence="2" id="KW-0812">Transmembrane</keyword>
<evidence type="ECO:0000313" key="4">
    <source>
        <dbReference type="Proteomes" id="UP000600365"/>
    </source>
</evidence>
<protein>
    <submittedName>
        <fullName evidence="3">Membrane protein</fullName>
    </submittedName>
</protein>
<keyword evidence="2" id="KW-0472">Membrane</keyword>
<feature type="compositionally biased region" description="Basic and acidic residues" evidence="1">
    <location>
        <begin position="510"/>
        <end position="525"/>
    </location>
</feature>
<dbReference type="RefSeq" id="WP_229703595.1">
    <property type="nucleotide sequence ID" value="NZ_BMMM01000017.1"/>
</dbReference>